<dbReference type="GO" id="GO:0016020">
    <property type="term" value="C:membrane"/>
    <property type="evidence" value="ECO:0007669"/>
    <property type="project" value="UniProtKB-SubCell"/>
</dbReference>
<feature type="region of interest" description="Disordered" evidence="5">
    <location>
        <begin position="202"/>
        <end position="227"/>
    </location>
</feature>
<feature type="transmembrane region" description="Helical" evidence="6">
    <location>
        <begin position="346"/>
        <end position="368"/>
    </location>
</feature>
<dbReference type="InterPro" id="IPR004776">
    <property type="entry name" value="Mem_transp_PIN-like"/>
</dbReference>
<accession>A0A4Y9ZSQ8</accession>
<dbReference type="Pfam" id="PF03547">
    <property type="entry name" value="Mem_trans"/>
    <property type="match status" value="1"/>
</dbReference>
<comment type="subcellular location">
    <subcellularLocation>
        <location evidence="1">Membrane</location>
        <topology evidence="1">Multi-pass membrane protein</topology>
    </subcellularLocation>
</comment>
<dbReference type="GO" id="GO:0055085">
    <property type="term" value="P:transmembrane transport"/>
    <property type="evidence" value="ECO:0007669"/>
    <property type="project" value="InterPro"/>
</dbReference>
<reference evidence="7 8" key="1">
    <citation type="submission" date="2019-02" db="EMBL/GenBank/DDBJ databases">
        <title>Genome sequencing of the rare red list fungi Hericium alpestre (H. flagellum).</title>
        <authorList>
            <person name="Buettner E."/>
            <person name="Kellner H."/>
        </authorList>
    </citation>
    <scope>NUCLEOTIDE SEQUENCE [LARGE SCALE GENOMIC DNA]</scope>
    <source>
        <strain evidence="7 8">DSM 108284</strain>
    </source>
</reference>
<evidence type="ECO:0000256" key="6">
    <source>
        <dbReference type="SAM" id="Phobius"/>
    </source>
</evidence>
<keyword evidence="2 6" id="KW-0812">Transmembrane</keyword>
<feature type="transmembrane region" description="Helical" evidence="6">
    <location>
        <begin position="140"/>
        <end position="159"/>
    </location>
</feature>
<dbReference type="Proteomes" id="UP000298061">
    <property type="component" value="Unassembled WGS sequence"/>
</dbReference>
<protein>
    <recommendedName>
        <fullName evidence="9">Auxin efflux carrier</fullName>
    </recommendedName>
</protein>
<dbReference type="Pfam" id="PF21128">
    <property type="entry name" value="WHD_MCM4"/>
    <property type="match status" value="1"/>
</dbReference>
<name>A0A4Y9ZSQ8_9AGAM</name>
<dbReference type="PANTHER" id="PTHR31274">
    <property type="entry name" value="PROTEIN ECM3"/>
    <property type="match status" value="1"/>
</dbReference>
<dbReference type="EMBL" id="SFCI01001181">
    <property type="protein sequence ID" value="TFY76519.1"/>
    <property type="molecule type" value="Genomic_DNA"/>
</dbReference>
<dbReference type="InterPro" id="IPR040254">
    <property type="entry name" value="Ecm3-like"/>
</dbReference>
<keyword evidence="4 6" id="KW-0472">Membrane</keyword>
<feature type="transmembrane region" description="Helical" evidence="6">
    <location>
        <begin position="104"/>
        <end position="128"/>
    </location>
</feature>
<comment type="caution">
    <text evidence="7">The sequence shown here is derived from an EMBL/GenBank/DDBJ whole genome shotgun (WGS) entry which is preliminary data.</text>
</comment>
<feature type="transmembrane region" description="Helical" evidence="6">
    <location>
        <begin position="71"/>
        <end position="92"/>
    </location>
</feature>
<evidence type="ECO:0000256" key="3">
    <source>
        <dbReference type="ARBA" id="ARBA00022989"/>
    </source>
</evidence>
<evidence type="ECO:0000256" key="2">
    <source>
        <dbReference type="ARBA" id="ARBA00022692"/>
    </source>
</evidence>
<feature type="transmembrane region" description="Helical" evidence="6">
    <location>
        <begin position="41"/>
        <end position="59"/>
    </location>
</feature>
<evidence type="ECO:0000313" key="7">
    <source>
        <dbReference type="EMBL" id="TFY76519.1"/>
    </source>
</evidence>
<feature type="region of interest" description="Disordered" evidence="5">
    <location>
        <begin position="311"/>
        <end position="332"/>
    </location>
</feature>
<feature type="transmembrane region" description="Helical" evidence="6">
    <location>
        <begin position="380"/>
        <end position="399"/>
    </location>
</feature>
<feature type="transmembrane region" description="Helical" evidence="6">
    <location>
        <begin position="6"/>
        <end position="29"/>
    </location>
</feature>
<dbReference type="STRING" id="135208.A0A4Y9ZSQ8"/>
<keyword evidence="8" id="KW-1185">Reference proteome</keyword>
<dbReference type="OrthoDB" id="435607at2759"/>
<gene>
    <name evidence="7" type="ORF">EWM64_g7491</name>
</gene>
<dbReference type="PANTHER" id="PTHR31274:SF1">
    <property type="entry name" value="AGL149CP"/>
    <property type="match status" value="1"/>
</dbReference>
<evidence type="ECO:0000256" key="4">
    <source>
        <dbReference type="ARBA" id="ARBA00023136"/>
    </source>
</evidence>
<dbReference type="AlphaFoldDB" id="A0A4Y9ZSQ8"/>
<proteinExistence type="predicted"/>
<evidence type="ECO:0000256" key="1">
    <source>
        <dbReference type="ARBA" id="ARBA00004141"/>
    </source>
</evidence>
<evidence type="ECO:0008006" key="9">
    <source>
        <dbReference type="Google" id="ProtNLM"/>
    </source>
</evidence>
<organism evidence="7 8">
    <name type="scientific">Hericium alpestre</name>
    <dbReference type="NCBI Taxonomy" id="135208"/>
    <lineage>
        <taxon>Eukaryota</taxon>
        <taxon>Fungi</taxon>
        <taxon>Dikarya</taxon>
        <taxon>Basidiomycota</taxon>
        <taxon>Agaricomycotina</taxon>
        <taxon>Agaricomycetes</taxon>
        <taxon>Russulales</taxon>
        <taxon>Hericiaceae</taxon>
        <taxon>Hericium</taxon>
    </lineage>
</organism>
<sequence>MSSAGAIVWISVRPLIRLFINVGAGFALTKADLFPVVAARGAGQIILNIALPCLMFSRIVPAFTSQNIHNLGPLVLVAIIYEALGMALAWLVTQFFWVPHRFRYGILVAGAFGNVGDIPTSVIMSITASAPFSGAQDQNLAVAYIAAFILVFFITLFPMGGHRLIMKDYVGPDIEPEDVREMMRLRHQKLVSRILSNPLTHRRRTVQPVDDLESASEKNVSYPEKSGEAEITEELRKQAEQLPPCQQDEKHRSHEKHVAFIHDEAASPADMDLASHLTSPAPTITHVGPSRMTSPTPTITYVDDAAPRALPIEPTPSANPRPSSSESAVLPPVHPHRSRILSEAHAVLRGLLNPSSLAIIVAFPIALITPLKALFTPPPLAFLLDTASFIGAASGMRGIRWGDAMQQLGAQSSIRVDAGEFKEVITAMEAEGLVKVVGERDKRMIRRVEGA</sequence>
<evidence type="ECO:0000313" key="8">
    <source>
        <dbReference type="Proteomes" id="UP000298061"/>
    </source>
</evidence>
<keyword evidence="3 6" id="KW-1133">Transmembrane helix</keyword>
<evidence type="ECO:0000256" key="5">
    <source>
        <dbReference type="SAM" id="MobiDB-lite"/>
    </source>
</evidence>